<dbReference type="InterPro" id="IPR008283">
    <property type="entry name" value="Peptidase_M17_N"/>
</dbReference>
<evidence type="ECO:0000259" key="1">
    <source>
        <dbReference type="Pfam" id="PF02789"/>
    </source>
</evidence>
<dbReference type="Gene3D" id="3.40.220.10">
    <property type="entry name" value="Leucine Aminopeptidase, subunit E, domain 1"/>
    <property type="match status" value="1"/>
</dbReference>
<proteinExistence type="predicted"/>
<organism evidence="2 3">
    <name type="scientific">Parachlamydia acanthamoebae</name>
    <dbReference type="NCBI Taxonomy" id="83552"/>
    <lineage>
        <taxon>Bacteria</taxon>
        <taxon>Pseudomonadati</taxon>
        <taxon>Chlamydiota</taxon>
        <taxon>Chlamydiia</taxon>
        <taxon>Parachlamydiales</taxon>
        <taxon>Parachlamydiaceae</taxon>
        <taxon>Parachlamydia</taxon>
    </lineage>
</organism>
<accession>A0A0C1E5T7</accession>
<evidence type="ECO:0000313" key="3">
    <source>
        <dbReference type="Proteomes" id="UP000031307"/>
    </source>
</evidence>
<dbReference type="GO" id="GO:0006508">
    <property type="term" value="P:proteolysis"/>
    <property type="evidence" value="ECO:0007669"/>
    <property type="project" value="InterPro"/>
</dbReference>
<feature type="domain" description="Peptidase M17 leucyl aminopeptidase N-terminal" evidence="1">
    <location>
        <begin position="95"/>
        <end position="182"/>
    </location>
</feature>
<name>A0A0C1E5T7_9BACT</name>
<evidence type="ECO:0000313" key="2">
    <source>
        <dbReference type="EMBL" id="KIA76652.1"/>
    </source>
</evidence>
<dbReference type="InterPro" id="IPR043472">
    <property type="entry name" value="Macro_dom-like"/>
</dbReference>
<dbReference type="EMBL" id="JSAM01000111">
    <property type="protein sequence ID" value="KIA76652.1"/>
    <property type="molecule type" value="Genomic_DNA"/>
</dbReference>
<dbReference type="Pfam" id="PF02789">
    <property type="entry name" value="Peptidase_M17_N"/>
    <property type="match status" value="1"/>
</dbReference>
<dbReference type="SUPFAM" id="SSF52949">
    <property type="entry name" value="Macro domain-like"/>
    <property type="match status" value="1"/>
</dbReference>
<dbReference type="Proteomes" id="UP000031307">
    <property type="component" value="Unassembled WGS sequence"/>
</dbReference>
<dbReference type="AlphaFoldDB" id="A0A0C1E5T7"/>
<dbReference type="PATRIC" id="fig|83552.4.peg.2301"/>
<protein>
    <recommendedName>
        <fullName evidence="1">Peptidase M17 leucyl aminopeptidase N-terminal domain-containing protein</fullName>
    </recommendedName>
</protein>
<comment type="caution">
    <text evidence="2">The sequence shown here is derived from an EMBL/GenBank/DDBJ whole genome shotgun (WGS) entry which is preliminary data.</text>
</comment>
<gene>
    <name evidence="2" type="ORF">DB43_AA00770</name>
</gene>
<dbReference type="GO" id="GO:0070006">
    <property type="term" value="F:metalloaminopeptidase activity"/>
    <property type="evidence" value="ECO:0007669"/>
    <property type="project" value="InterPro"/>
</dbReference>
<reference evidence="2 3" key="1">
    <citation type="journal article" date="2014" name="Mol. Biol. Evol.">
        <title>Massive expansion of Ubiquitination-related gene families within the Chlamydiae.</title>
        <authorList>
            <person name="Domman D."/>
            <person name="Collingro A."/>
            <person name="Lagkouvardos I."/>
            <person name="Gehre L."/>
            <person name="Weinmaier T."/>
            <person name="Rattei T."/>
            <person name="Subtil A."/>
            <person name="Horn M."/>
        </authorList>
    </citation>
    <scope>NUCLEOTIDE SEQUENCE [LARGE SCALE GENOMIC DNA]</scope>
    <source>
        <strain evidence="2 3">OEW1</strain>
    </source>
</reference>
<sequence length="245" mass="26727">MFMVLIRQKFLENLTKLVYFLFIACISATTMPQTLPKVGTQEIVGKVNNISIEALVQSPSAQETPLQIVCVFEYTEGDIFTSPPALPKELNGLLHVDAALHGLITELRKTNKFEGKDLETLLITPPPNTIPAKKLLLIGLGNRNAFKEEKMRMIGVTGMREALRLGVSSYTHASDVKDGGVDSITGAVTGYVTQGALEGYKTQQFLKGQNASENLTVNKVTILTGPAFFEDSIVGIKKAIENFNP</sequence>